<dbReference type="InterPro" id="IPR029058">
    <property type="entry name" value="AB_hydrolase_fold"/>
</dbReference>
<dbReference type="InterPro" id="IPR053145">
    <property type="entry name" value="AB_hydrolase_Est10"/>
</dbReference>
<sequence length="453" mass="49823">MKSKLFTLILLLASLTCSAQIAGTWHGKLQVTSVYSLSLVLHITEEGNQLSATLDSPDQGATGITVDKVEYNTTSKQLTFESSAIGARYQGILKNDTIQGVFAQGGMPRRLDLSRGEVKKEEVVLPYNSQEVSIPSGDVMLSGTLTSPKEGGKSTALLLIAGSGPNNRDEQIGPHKPLYDIADYLTKEGYTVLRYDKRGIGKSTGSFSASLLSDLQADAVAAAQFLRSYSKFERVGIIGHSEGGLIAQMIAAETPQVTDFIILLAAPGTTGIETVVYQNAVIMAHLIEPSVTEQFRQVTQETFSQLAYKEQDRTQDSLLMRSYFDKVLPLVKEDQREQTKEMVYSDHYLTSMLNALTPYFKGFLRTTPKKYLRQITCPILAINGSMDMQVEADANLSVIKTFATESKEITVLKVEGLNHLFLPSKTGLPQEYFQLKPGFSPEVLHAISDWLLK</sequence>
<dbReference type="OrthoDB" id="9809549at2"/>
<evidence type="ECO:0000313" key="3">
    <source>
        <dbReference type="Proteomes" id="UP000297225"/>
    </source>
</evidence>
<feature type="domain" description="Serine aminopeptidase S33" evidence="1">
    <location>
        <begin position="180"/>
        <end position="412"/>
    </location>
</feature>
<dbReference type="Gene3D" id="3.40.50.1820">
    <property type="entry name" value="alpha/beta hydrolase"/>
    <property type="match status" value="1"/>
</dbReference>
<dbReference type="AlphaFoldDB" id="A0A4Y8WSQ3"/>
<accession>A0A4Y8WSQ3</accession>
<dbReference type="EMBL" id="SPNC01000018">
    <property type="protein sequence ID" value="TFH96509.1"/>
    <property type="molecule type" value="Genomic_DNA"/>
</dbReference>
<keyword evidence="2" id="KW-0378">Hydrolase</keyword>
<dbReference type="STRING" id="1122973.GCA_000379925_01654"/>
<dbReference type="InterPro" id="IPR022742">
    <property type="entry name" value="Hydrolase_4"/>
</dbReference>
<keyword evidence="3" id="KW-1185">Reference proteome</keyword>
<dbReference type="Proteomes" id="UP000297225">
    <property type="component" value="Unassembled WGS sequence"/>
</dbReference>
<organism evidence="2 3">
    <name type="scientific">Porphyromonas levii</name>
    <dbReference type="NCBI Taxonomy" id="28114"/>
    <lineage>
        <taxon>Bacteria</taxon>
        <taxon>Pseudomonadati</taxon>
        <taxon>Bacteroidota</taxon>
        <taxon>Bacteroidia</taxon>
        <taxon>Bacteroidales</taxon>
        <taxon>Porphyromonadaceae</taxon>
        <taxon>Porphyromonas</taxon>
    </lineage>
</organism>
<dbReference type="GO" id="GO:0052689">
    <property type="term" value="F:carboxylic ester hydrolase activity"/>
    <property type="evidence" value="ECO:0007669"/>
    <property type="project" value="TreeGrafter"/>
</dbReference>
<dbReference type="RefSeq" id="WP_134849227.1">
    <property type="nucleotide sequence ID" value="NZ_CP197400.1"/>
</dbReference>
<evidence type="ECO:0000313" key="2">
    <source>
        <dbReference type="EMBL" id="TFH96509.1"/>
    </source>
</evidence>
<evidence type="ECO:0000259" key="1">
    <source>
        <dbReference type="Pfam" id="PF12146"/>
    </source>
</evidence>
<protein>
    <submittedName>
        <fullName evidence="2">Alpha/beta hydrolase</fullName>
    </submittedName>
</protein>
<reference evidence="2 3" key="1">
    <citation type="submission" date="2019-03" db="EMBL/GenBank/DDBJ databases">
        <title>Porphyromonas levii Isolated from the Uterus of Dairy Cows.</title>
        <authorList>
            <person name="Francis A.M."/>
        </authorList>
    </citation>
    <scope>NUCLEOTIDE SEQUENCE [LARGE SCALE GENOMIC DNA]</scope>
    <source>
        <strain evidence="2 3">AF5678</strain>
    </source>
</reference>
<comment type="caution">
    <text evidence="2">The sequence shown here is derived from an EMBL/GenBank/DDBJ whole genome shotgun (WGS) entry which is preliminary data.</text>
</comment>
<dbReference type="SUPFAM" id="SSF53474">
    <property type="entry name" value="alpha/beta-Hydrolases"/>
    <property type="match status" value="1"/>
</dbReference>
<proteinExistence type="predicted"/>
<dbReference type="PANTHER" id="PTHR43265:SF1">
    <property type="entry name" value="ESTERASE ESTD"/>
    <property type="match status" value="1"/>
</dbReference>
<gene>
    <name evidence="2" type="ORF">E4P47_02200</name>
</gene>
<dbReference type="Pfam" id="PF12146">
    <property type="entry name" value="Hydrolase_4"/>
    <property type="match status" value="1"/>
</dbReference>
<name>A0A4Y8WSQ3_9PORP</name>
<dbReference type="PANTHER" id="PTHR43265">
    <property type="entry name" value="ESTERASE ESTD"/>
    <property type="match status" value="1"/>
</dbReference>